<dbReference type="InterPro" id="IPR043472">
    <property type="entry name" value="Macro_dom-like"/>
</dbReference>
<dbReference type="Gene3D" id="3.40.220.10">
    <property type="entry name" value="Leucine Aminopeptidase, subunit E, domain 1"/>
    <property type="match status" value="1"/>
</dbReference>
<dbReference type="GeneTree" id="ENSGT00940000157404"/>
<reference evidence="2" key="3">
    <citation type="submission" date="2025-09" db="UniProtKB">
        <authorList>
            <consortium name="Ensembl"/>
        </authorList>
    </citation>
    <scope>IDENTIFICATION</scope>
</reference>
<evidence type="ECO:0000256" key="1">
    <source>
        <dbReference type="SAM" id="MobiDB-lite"/>
    </source>
</evidence>
<proteinExistence type="predicted"/>
<feature type="region of interest" description="Disordered" evidence="1">
    <location>
        <begin position="81"/>
        <end position="121"/>
    </location>
</feature>
<reference evidence="2 3" key="1">
    <citation type="journal article" date="2019" name="Proc. Natl. Acad. Sci. U.S.A.">
        <title>Regulatory changes in pterin and carotenoid genes underlie balanced color polymorphisms in the wall lizard.</title>
        <authorList>
            <person name="Andrade P."/>
            <person name="Pinho C."/>
            <person name="Perez I de Lanuza G."/>
            <person name="Afonso S."/>
            <person name="Brejcha J."/>
            <person name="Rubin C.J."/>
            <person name="Wallerman O."/>
            <person name="Pereira P."/>
            <person name="Sabatino S.J."/>
            <person name="Bellati A."/>
            <person name="Pellitteri-Rosa D."/>
            <person name="Bosakova Z."/>
            <person name="Bunikis I."/>
            <person name="Carretero M.A."/>
            <person name="Feiner N."/>
            <person name="Marsik P."/>
            <person name="Pauperio F."/>
            <person name="Salvi D."/>
            <person name="Soler L."/>
            <person name="While G.M."/>
            <person name="Uller T."/>
            <person name="Font E."/>
            <person name="Andersson L."/>
            <person name="Carneiro M."/>
        </authorList>
    </citation>
    <scope>NUCLEOTIDE SEQUENCE</scope>
</reference>
<feature type="compositionally biased region" description="Low complexity" evidence="1">
    <location>
        <begin position="94"/>
        <end position="104"/>
    </location>
</feature>
<accession>A0A670HV39</accession>
<evidence type="ECO:0000313" key="3">
    <source>
        <dbReference type="Proteomes" id="UP000472272"/>
    </source>
</evidence>
<protein>
    <recommendedName>
        <fullName evidence="4">MACD2 deacetylase</fullName>
    </recommendedName>
</protein>
<dbReference type="AlphaFoldDB" id="A0A670HV39"/>
<dbReference type="Ensembl" id="ENSPMRT00000003165.1">
    <property type="protein sequence ID" value="ENSPMRP00000002957.1"/>
    <property type="gene ID" value="ENSPMRG00000002121.1"/>
</dbReference>
<organism evidence="2 3">
    <name type="scientific">Podarcis muralis</name>
    <name type="common">Wall lizard</name>
    <name type="synonym">Lacerta muralis</name>
    <dbReference type="NCBI Taxonomy" id="64176"/>
    <lineage>
        <taxon>Eukaryota</taxon>
        <taxon>Metazoa</taxon>
        <taxon>Chordata</taxon>
        <taxon>Craniata</taxon>
        <taxon>Vertebrata</taxon>
        <taxon>Euteleostomi</taxon>
        <taxon>Lepidosauria</taxon>
        <taxon>Squamata</taxon>
        <taxon>Bifurcata</taxon>
        <taxon>Unidentata</taxon>
        <taxon>Episquamata</taxon>
        <taxon>Laterata</taxon>
        <taxon>Lacertibaenia</taxon>
        <taxon>Lacertidae</taxon>
        <taxon>Podarcis</taxon>
    </lineage>
</organism>
<name>A0A670HV39_PODMU</name>
<reference evidence="2" key="2">
    <citation type="submission" date="2025-08" db="UniProtKB">
        <authorList>
            <consortium name="Ensembl"/>
        </authorList>
    </citation>
    <scope>IDENTIFICATION</scope>
</reference>
<evidence type="ECO:0008006" key="4">
    <source>
        <dbReference type="Google" id="ProtNLM"/>
    </source>
</evidence>
<keyword evidence="3" id="KW-1185">Reference proteome</keyword>
<evidence type="ECO:0000313" key="2">
    <source>
        <dbReference type="Ensembl" id="ENSPMRP00000002957.1"/>
    </source>
</evidence>
<sequence>RVPCLPPLLPLPPLCLPAPLNNRCCGGGGGAGGRGASLERRLPGPTGGGGGRCGGVCRVRARRDPVGERCEGSVCVRKRDKRREEASGGGGGAQQQQQQQQQQQGDEHHRRRRRRRCRHSGASCALSLEPRSRVGALPPSPVSLGNLQLKASASHSTMYPGNKRKKVWREEKERLLKMTLEERRKEYIRDYVPLKDIPTWMEEMKSKTQSDGTCLPLWYFLLLVFSGLDPKSNFRCTQWDSILTVQNQTILKNPFIFQICVAMMHGGITQEKQT</sequence>
<dbReference type="Proteomes" id="UP000472272">
    <property type="component" value="Chromosome 3"/>
</dbReference>
<feature type="compositionally biased region" description="Basic residues" evidence="1">
    <location>
        <begin position="109"/>
        <end position="119"/>
    </location>
</feature>